<feature type="domain" description="Cystatin" evidence="7">
    <location>
        <begin position="56"/>
        <end position="140"/>
    </location>
</feature>
<reference evidence="8" key="1">
    <citation type="submission" date="2023-06" db="EMBL/GenBank/DDBJ databases">
        <title>Reference genome for the Northern bat (Eptesicus nilssonii), a most northern bat species.</title>
        <authorList>
            <person name="Laine V.N."/>
            <person name="Pulliainen A.T."/>
            <person name="Lilley T.M."/>
        </authorList>
    </citation>
    <scope>NUCLEOTIDE SEQUENCE</scope>
    <source>
        <strain evidence="8">BLF_Eptnil</strain>
        <tissue evidence="8">Kidney</tissue>
    </source>
</reference>
<dbReference type="GO" id="GO:0005829">
    <property type="term" value="C:cytosol"/>
    <property type="evidence" value="ECO:0007669"/>
    <property type="project" value="TreeGrafter"/>
</dbReference>
<dbReference type="InterPro" id="IPR018073">
    <property type="entry name" value="Prot_inh_cystat_CS"/>
</dbReference>
<dbReference type="EMBL" id="JAULJE010000004">
    <property type="protein sequence ID" value="KAK1344284.1"/>
    <property type="molecule type" value="Genomic_DNA"/>
</dbReference>
<keyword evidence="5" id="KW-0789">Thiol protease inhibitor</keyword>
<dbReference type="SMART" id="SM00043">
    <property type="entry name" value="CY"/>
    <property type="match status" value="1"/>
</dbReference>
<gene>
    <name evidence="8" type="ORF">QTO34_014849</name>
</gene>
<organism evidence="8 9">
    <name type="scientific">Cnephaeus nilssonii</name>
    <name type="common">Northern bat</name>
    <name type="synonym">Eptesicus nilssonii</name>
    <dbReference type="NCBI Taxonomy" id="3371016"/>
    <lineage>
        <taxon>Eukaryota</taxon>
        <taxon>Metazoa</taxon>
        <taxon>Chordata</taxon>
        <taxon>Craniata</taxon>
        <taxon>Vertebrata</taxon>
        <taxon>Euteleostomi</taxon>
        <taxon>Mammalia</taxon>
        <taxon>Eutheria</taxon>
        <taxon>Laurasiatheria</taxon>
        <taxon>Chiroptera</taxon>
        <taxon>Yangochiroptera</taxon>
        <taxon>Vespertilionidae</taxon>
        <taxon>Cnephaeus</taxon>
    </lineage>
</organism>
<dbReference type="Proteomes" id="UP001177744">
    <property type="component" value="Unassembled WGS sequence"/>
</dbReference>
<protein>
    <recommendedName>
        <fullName evidence="7">Cystatin domain-containing protein</fullName>
    </recommendedName>
</protein>
<dbReference type="PANTHER" id="PTHR11414">
    <property type="entry name" value="CYSTATIN FAMILY MEMBER"/>
    <property type="match status" value="1"/>
</dbReference>
<evidence type="ECO:0000256" key="6">
    <source>
        <dbReference type="ARBA" id="ARBA00022990"/>
    </source>
</evidence>
<dbReference type="SUPFAM" id="SSF54403">
    <property type="entry name" value="Cystatin/monellin"/>
    <property type="match status" value="1"/>
</dbReference>
<evidence type="ECO:0000256" key="3">
    <source>
        <dbReference type="ARBA" id="ARBA00022490"/>
    </source>
</evidence>
<dbReference type="PROSITE" id="PS00287">
    <property type="entry name" value="CYSTATIN"/>
    <property type="match status" value="1"/>
</dbReference>
<keyword evidence="9" id="KW-1185">Reference proteome</keyword>
<comment type="similarity">
    <text evidence="2">Belongs to the cystatin family.</text>
</comment>
<keyword evidence="6" id="KW-0007">Acetylation</keyword>
<dbReference type="InterPro" id="IPR000010">
    <property type="entry name" value="Cystatin_dom"/>
</dbReference>
<keyword evidence="3" id="KW-0963">Cytoplasm</keyword>
<comment type="caution">
    <text evidence="8">The sequence shown here is derived from an EMBL/GenBank/DDBJ whole genome shotgun (WGS) entry which is preliminary data.</text>
</comment>
<evidence type="ECO:0000256" key="4">
    <source>
        <dbReference type="ARBA" id="ARBA00022690"/>
    </source>
</evidence>
<dbReference type="GO" id="GO:0004869">
    <property type="term" value="F:cysteine-type endopeptidase inhibitor activity"/>
    <property type="evidence" value="ECO:0007669"/>
    <property type="project" value="UniProtKB-KW"/>
</dbReference>
<dbReference type="Pfam" id="PF00031">
    <property type="entry name" value="Cystatin"/>
    <property type="match status" value="1"/>
</dbReference>
<keyword evidence="4" id="KW-0646">Protease inhibitor</keyword>
<evidence type="ECO:0000256" key="2">
    <source>
        <dbReference type="ARBA" id="ARBA00009403"/>
    </source>
</evidence>
<dbReference type="FunFam" id="3.10.450.10:FF:000001">
    <property type="entry name" value="Cystatin-A"/>
    <property type="match status" value="1"/>
</dbReference>
<evidence type="ECO:0000259" key="7">
    <source>
        <dbReference type="SMART" id="SM00043"/>
    </source>
</evidence>
<dbReference type="AlphaFoldDB" id="A0AA40I794"/>
<evidence type="ECO:0000313" key="8">
    <source>
        <dbReference type="EMBL" id="KAK1344284.1"/>
    </source>
</evidence>
<dbReference type="InterPro" id="IPR001713">
    <property type="entry name" value="Prot_inh_stefin"/>
</dbReference>
<comment type="subcellular location">
    <subcellularLocation>
        <location evidence="1">Cytoplasm</location>
    </subcellularLocation>
</comment>
<dbReference type="PRINTS" id="PR00295">
    <property type="entry name" value="STEFINA"/>
</dbReference>
<dbReference type="PANTHER" id="PTHR11414:SF22">
    <property type="entry name" value="CYSTATIN-B"/>
    <property type="match status" value="1"/>
</dbReference>
<name>A0AA40I794_CNENI</name>
<accession>A0AA40I794</accession>
<evidence type="ECO:0000256" key="1">
    <source>
        <dbReference type="ARBA" id="ARBA00004496"/>
    </source>
</evidence>
<evidence type="ECO:0000256" key="5">
    <source>
        <dbReference type="ARBA" id="ARBA00022704"/>
    </source>
</evidence>
<dbReference type="InterPro" id="IPR046350">
    <property type="entry name" value="Cystatin_sf"/>
</dbReference>
<sequence length="140" mass="16125">MACIWVFSPVLAFLPPLLKQAKREAIPSQTPLCVCLSTVRRVRSLQTEHGTLRTGIICKGRALEVKAQLEEKENKKYPTFKATEYKSQLVAGTNYFIKVQVEDDDFVHIRVFQSLPHENKPLALHDYQTNKTKQDELTYF</sequence>
<proteinExistence type="inferred from homology"/>
<evidence type="ECO:0000313" key="9">
    <source>
        <dbReference type="Proteomes" id="UP001177744"/>
    </source>
</evidence>
<dbReference type="CDD" id="cd00042">
    <property type="entry name" value="CY"/>
    <property type="match status" value="1"/>
</dbReference>
<dbReference type="Gene3D" id="3.10.450.10">
    <property type="match status" value="1"/>
</dbReference>